<feature type="signal peptide" evidence="1">
    <location>
        <begin position="1"/>
        <end position="18"/>
    </location>
</feature>
<dbReference type="EMBL" id="BKAG01000005">
    <property type="protein sequence ID" value="GEP41832.1"/>
    <property type="molecule type" value="Genomic_DNA"/>
</dbReference>
<keyword evidence="1" id="KW-0732">Signal</keyword>
<evidence type="ECO:0008006" key="4">
    <source>
        <dbReference type="Google" id="ProtNLM"/>
    </source>
</evidence>
<proteinExistence type="predicted"/>
<keyword evidence="3" id="KW-1185">Reference proteome</keyword>
<evidence type="ECO:0000256" key="1">
    <source>
        <dbReference type="SAM" id="SignalP"/>
    </source>
</evidence>
<dbReference type="InterPro" id="IPR019840">
    <property type="entry name" value="Verru/Chthon_A"/>
</dbReference>
<name>A0A512M520_9BACT</name>
<evidence type="ECO:0000313" key="3">
    <source>
        <dbReference type="Proteomes" id="UP000321577"/>
    </source>
</evidence>
<gene>
    <name evidence="2" type="ORF">BGE01nite_11230</name>
</gene>
<sequence length="1297" mass="141444">MLVLAFLALMMITLVALLNTTTSESRTTNSAAEVARARRMASSTVAMAVAQLRQAIEPAANATTSKVWTSQPGAIRVHRATGDLQTIYKLYSASSLTADTEAELAADAPPVDWSTRGSEFVDLNAPEPRIDGLHFPIIDPRAMSETGGKPVEGFSYTTAAAPAGTVDSLEKPDEMRLPMPVRWIYMLQDGTLGTLNAERRFIATRPSSTPGGDPEPVKPTAKNPIVARFAYWVDDESCKINVNTASEGVFWDTPRVDTPQDRQLALNQPTRLEYHRQPGHPAGVCLSSFLLAGERFHPKGFDSLMRSMSQENVENLWHLGRLWISEQDAGTSEGGMVAPTLLTNNSAVLQPRTRRQRYSEVNEMIFDSAPPSNDAPAKRWQQPLFASQPARVTRLRQAGGFLTAHSAAPETTLYGTPRITLWPVHQNTPSPGATPEGENEFKKYTAYDSVAVLASTLKNQRYIVQRAEPGNGAMDMDIHSGGQNKKLLNYLRYLTDKPVPGFVGGGNNTFAAKYGADPITGDRDSILISMMDYVRSTNFADGQLQPNTQFSILCPGPGQEYHGFGQVSPLQNRVTGQNMALSDHARGPGRVMTVSEVALVIICRAEAYLDSEGRLAIRGDPTPDGLATMQQPGDREYEAGFIVEGFLPTQGWTDYRPFTSIALVGGAPDTKPDAKAAFPAMRVNGKPLVRAKQTPTVMEAIDDVPAKWRGWGGTLGARALSKGALSLGTVVLPAASPAPELEPPNLSFEGAGTDQSLELKLCVYDSPSSAAAVSSSAADLLHIIPIRLPDIVVAPDADQAELRLSRLPSVTADAYSLSARQYKASLGTQSLLMPEDIVQSLIPVHADYRLLSARRWLQSRDGSAVRPLFVAHPKWGLRRHAHSLRDPLLFPQGVMPNPPLTGHFISNLLVPAELQPDFTHSAGQLVNTFTGLGWSLLSPRDASNLLRLDNMSRGPAWPDVTGDFDNGVGNCPDGAYTARPDDGNWAATLNPGNSNSVPYFDPDAFSQTGHTVPPVTGAGFSAQRMIPSPVAFGSLPTGVRAHVPWQTLLFRPQPGHYGATNPPDHLMLDLFWSPVIEPEPVSHPFETSGKINLNHHILPFTHIHRATALHAMMKAETLMAIPDSAAGTYKTPDADGGVSGFRHYLDAAGTLRLWQKEVFDKEKSFLTPGQICEYPLVPEGVSANLTALQTFWSHHRLTGDNTKERPYAHLYSRLTTRSNVYRVHFVVETLKKVRHTNPEVFDPAEDQVTARTQGTRLIRRYLDPKNPDLPEYLPADLTSAPAPAKPLDLFYEWIVEP</sequence>
<dbReference type="Proteomes" id="UP000321577">
    <property type="component" value="Unassembled WGS sequence"/>
</dbReference>
<accession>A0A512M520</accession>
<protein>
    <recommendedName>
        <fullName evidence="4">Verru_Chthon cassette protein A</fullName>
    </recommendedName>
</protein>
<evidence type="ECO:0000313" key="2">
    <source>
        <dbReference type="EMBL" id="GEP41832.1"/>
    </source>
</evidence>
<comment type="caution">
    <text evidence="2">The sequence shown here is derived from an EMBL/GenBank/DDBJ whole genome shotgun (WGS) entry which is preliminary data.</text>
</comment>
<dbReference type="NCBIfam" id="TIGR02600">
    <property type="entry name" value="Verru_Chthon_A"/>
    <property type="match status" value="1"/>
</dbReference>
<reference evidence="2 3" key="1">
    <citation type="submission" date="2019-07" db="EMBL/GenBank/DDBJ databases">
        <title>Whole genome shotgun sequence of Brevifollis gellanilyticus NBRC 108608.</title>
        <authorList>
            <person name="Hosoyama A."/>
            <person name="Uohara A."/>
            <person name="Ohji S."/>
            <person name="Ichikawa N."/>
        </authorList>
    </citation>
    <scope>NUCLEOTIDE SEQUENCE [LARGE SCALE GENOMIC DNA]</scope>
    <source>
        <strain evidence="2 3">NBRC 108608</strain>
    </source>
</reference>
<feature type="chain" id="PRO_5021787353" description="Verru_Chthon cassette protein A" evidence="1">
    <location>
        <begin position="19"/>
        <end position="1297"/>
    </location>
</feature>
<organism evidence="2 3">
    <name type="scientific">Brevifollis gellanilyticus</name>
    <dbReference type="NCBI Taxonomy" id="748831"/>
    <lineage>
        <taxon>Bacteria</taxon>
        <taxon>Pseudomonadati</taxon>
        <taxon>Verrucomicrobiota</taxon>
        <taxon>Verrucomicrobiia</taxon>
        <taxon>Verrucomicrobiales</taxon>
        <taxon>Verrucomicrobiaceae</taxon>
    </lineage>
</organism>